<keyword evidence="3" id="KW-1185">Reference proteome</keyword>
<proteinExistence type="predicted"/>
<dbReference type="EMBL" id="JANBPY010001300">
    <property type="protein sequence ID" value="KAJ1960627.1"/>
    <property type="molecule type" value="Genomic_DNA"/>
</dbReference>
<dbReference type="Pfam" id="PF18126">
    <property type="entry name" value="Mitoc_mL59"/>
    <property type="match status" value="1"/>
</dbReference>
<comment type="caution">
    <text evidence="2">The sequence shown here is derived from an EMBL/GenBank/DDBJ whole genome shotgun (WGS) entry which is preliminary data.</text>
</comment>
<sequence length="123" mass="13740">MATARTFSQKIMAKLEKSFSPADFRAQFVNGYWRSAKVSKRQEADLRKACLIKGIDPSSIGIPPRAAHKPLRVQPPKGHAVDLTKPARIAKVQKAIDNMDQTIAKWKKDRSAEQAKAKPTLPY</sequence>
<evidence type="ECO:0000313" key="2">
    <source>
        <dbReference type="EMBL" id="KAJ1960627.1"/>
    </source>
</evidence>
<evidence type="ECO:0000259" key="1">
    <source>
        <dbReference type="Pfam" id="PF18126"/>
    </source>
</evidence>
<protein>
    <recommendedName>
        <fullName evidence="1">Large ribosomal subunit protein mL59 domain-containing protein</fullName>
    </recommendedName>
</protein>
<dbReference type="Proteomes" id="UP001150925">
    <property type="component" value="Unassembled WGS sequence"/>
</dbReference>
<dbReference type="OrthoDB" id="18529at2759"/>
<gene>
    <name evidence="2" type="ORF">IWQ62_004157</name>
</gene>
<name>A0A9W8ASE7_9FUNG</name>
<dbReference type="AlphaFoldDB" id="A0A9W8ASE7"/>
<dbReference type="InterPro" id="IPR040922">
    <property type="entry name" value="Ribosomal_mL59_dom"/>
</dbReference>
<reference evidence="2" key="1">
    <citation type="submission" date="2022-07" db="EMBL/GenBank/DDBJ databases">
        <title>Phylogenomic reconstructions and comparative analyses of Kickxellomycotina fungi.</title>
        <authorList>
            <person name="Reynolds N.K."/>
            <person name="Stajich J.E."/>
            <person name="Barry K."/>
            <person name="Grigoriev I.V."/>
            <person name="Crous P."/>
            <person name="Smith M.E."/>
        </authorList>
    </citation>
    <scope>NUCLEOTIDE SEQUENCE</scope>
    <source>
        <strain evidence="2">RSA 1196</strain>
    </source>
</reference>
<accession>A0A9W8ASE7</accession>
<feature type="domain" description="Large ribosomal subunit protein mL59" evidence="1">
    <location>
        <begin position="19"/>
        <end position="108"/>
    </location>
</feature>
<evidence type="ECO:0000313" key="3">
    <source>
        <dbReference type="Proteomes" id="UP001150925"/>
    </source>
</evidence>
<organism evidence="2 3">
    <name type="scientific">Dispira parvispora</name>
    <dbReference type="NCBI Taxonomy" id="1520584"/>
    <lineage>
        <taxon>Eukaryota</taxon>
        <taxon>Fungi</taxon>
        <taxon>Fungi incertae sedis</taxon>
        <taxon>Zoopagomycota</taxon>
        <taxon>Kickxellomycotina</taxon>
        <taxon>Dimargaritomycetes</taxon>
        <taxon>Dimargaritales</taxon>
        <taxon>Dimargaritaceae</taxon>
        <taxon>Dispira</taxon>
    </lineage>
</organism>